<sequence>GQFKSTVACNTCNKSSVKFDAFMYLTLPISSSKCDIYECLELFLKRESMCGESKWKCPNCKQYRDSTKKIDIWKLPPLLIIHLKRFKYEGVWRDKIVSNVDYPIENLNLNKYLSGPNMKKLDYTYKLYGISNHSGTMDGGHYTSMCRNFQLGRWFKYDDSEVKEMTSLSALKSPTNYILFYSLS</sequence>
<evidence type="ECO:0000256" key="1">
    <source>
        <dbReference type="ARBA" id="ARBA00000707"/>
    </source>
</evidence>
<dbReference type="InterPro" id="IPR001394">
    <property type="entry name" value="Peptidase_C19_UCH"/>
</dbReference>
<dbReference type="AlphaFoldDB" id="A0A814AQB9"/>
<name>A0A814AQB9_9BILA</name>
<keyword evidence="5" id="KW-1185">Reference proteome</keyword>
<dbReference type="OrthoDB" id="292964at2759"/>
<dbReference type="InterPro" id="IPR018200">
    <property type="entry name" value="USP_CS"/>
</dbReference>
<dbReference type="InterPro" id="IPR050185">
    <property type="entry name" value="Ub_carboxyl-term_hydrolase"/>
</dbReference>
<evidence type="ECO:0000256" key="2">
    <source>
        <dbReference type="ARBA" id="ARBA00012759"/>
    </source>
</evidence>
<dbReference type="SUPFAM" id="SSF54001">
    <property type="entry name" value="Cysteine proteinases"/>
    <property type="match status" value="1"/>
</dbReference>
<feature type="domain" description="USP" evidence="3">
    <location>
        <begin position="1"/>
        <end position="184"/>
    </location>
</feature>
<accession>A0A814AQB9</accession>
<comment type="catalytic activity">
    <reaction evidence="1">
        <text>Thiol-dependent hydrolysis of ester, thioester, amide, peptide and isopeptide bonds formed by the C-terminal Gly of ubiquitin (a 76-residue protein attached to proteins as an intracellular targeting signal).</text>
        <dbReference type="EC" id="3.4.19.12"/>
    </reaction>
</comment>
<dbReference type="EMBL" id="CAJNOC010002174">
    <property type="protein sequence ID" value="CAF0916885.1"/>
    <property type="molecule type" value="Genomic_DNA"/>
</dbReference>
<evidence type="ECO:0000259" key="3">
    <source>
        <dbReference type="PROSITE" id="PS50235"/>
    </source>
</evidence>
<comment type="caution">
    <text evidence="4">The sequence shown here is derived from an EMBL/GenBank/DDBJ whole genome shotgun (WGS) entry which is preliminary data.</text>
</comment>
<protein>
    <recommendedName>
        <fullName evidence="2">ubiquitinyl hydrolase 1</fullName>
        <ecNumber evidence="2">3.4.19.12</ecNumber>
    </recommendedName>
</protein>
<proteinExistence type="predicted"/>
<gene>
    <name evidence="4" type="ORF">OXX778_LOCUS12194</name>
</gene>
<dbReference type="EC" id="3.4.19.12" evidence="2"/>
<dbReference type="PROSITE" id="PS50235">
    <property type="entry name" value="USP_3"/>
    <property type="match status" value="1"/>
</dbReference>
<feature type="non-terminal residue" evidence="4">
    <location>
        <position position="1"/>
    </location>
</feature>
<dbReference type="InterPro" id="IPR038765">
    <property type="entry name" value="Papain-like_cys_pep_sf"/>
</dbReference>
<dbReference type="Proteomes" id="UP000663879">
    <property type="component" value="Unassembled WGS sequence"/>
</dbReference>
<reference evidence="4" key="1">
    <citation type="submission" date="2021-02" db="EMBL/GenBank/DDBJ databases">
        <authorList>
            <person name="Nowell W R."/>
        </authorList>
    </citation>
    <scope>NUCLEOTIDE SEQUENCE</scope>
    <source>
        <strain evidence="4">Ploen Becks lab</strain>
    </source>
</reference>
<dbReference type="GO" id="GO:0016579">
    <property type="term" value="P:protein deubiquitination"/>
    <property type="evidence" value="ECO:0007669"/>
    <property type="project" value="InterPro"/>
</dbReference>
<dbReference type="CDD" id="cd02674">
    <property type="entry name" value="Peptidase_C19R"/>
    <property type="match status" value="1"/>
</dbReference>
<dbReference type="GO" id="GO:0004843">
    <property type="term" value="F:cysteine-type deubiquitinase activity"/>
    <property type="evidence" value="ECO:0007669"/>
    <property type="project" value="UniProtKB-EC"/>
</dbReference>
<dbReference type="PROSITE" id="PS00973">
    <property type="entry name" value="USP_2"/>
    <property type="match status" value="1"/>
</dbReference>
<dbReference type="PANTHER" id="PTHR21646:SF46">
    <property type="entry name" value="UBIQUITIN CARBOXYL-TERMINAL HYDROLASE"/>
    <property type="match status" value="1"/>
</dbReference>
<evidence type="ECO:0000313" key="4">
    <source>
        <dbReference type="EMBL" id="CAF0916885.1"/>
    </source>
</evidence>
<evidence type="ECO:0000313" key="5">
    <source>
        <dbReference type="Proteomes" id="UP000663879"/>
    </source>
</evidence>
<dbReference type="InterPro" id="IPR028889">
    <property type="entry name" value="USP"/>
</dbReference>
<organism evidence="4 5">
    <name type="scientific">Brachionus calyciflorus</name>
    <dbReference type="NCBI Taxonomy" id="104777"/>
    <lineage>
        <taxon>Eukaryota</taxon>
        <taxon>Metazoa</taxon>
        <taxon>Spiralia</taxon>
        <taxon>Gnathifera</taxon>
        <taxon>Rotifera</taxon>
        <taxon>Eurotatoria</taxon>
        <taxon>Monogononta</taxon>
        <taxon>Pseudotrocha</taxon>
        <taxon>Ploima</taxon>
        <taxon>Brachionidae</taxon>
        <taxon>Brachionus</taxon>
    </lineage>
</organism>
<dbReference type="Pfam" id="PF00443">
    <property type="entry name" value="UCH"/>
    <property type="match status" value="1"/>
</dbReference>
<dbReference type="Gene3D" id="3.90.70.10">
    <property type="entry name" value="Cysteine proteinases"/>
    <property type="match status" value="1"/>
</dbReference>
<dbReference type="PANTHER" id="PTHR21646">
    <property type="entry name" value="UBIQUITIN CARBOXYL-TERMINAL HYDROLASE"/>
    <property type="match status" value="1"/>
</dbReference>